<name>A0AAW9QP82_9BURK</name>
<dbReference type="Pfam" id="PF09834">
    <property type="entry name" value="DUF2061"/>
    <property type="match status" value="1"/>
</dbReference>
<gene>
    <name evidence="2" type="ORF">V4F39_22945</name>
</gene>
<keyword evidence="3" id="KW-1185">Reference proteome</keyword>
<feature type="domain" description="DUF2061" evidence="1">
    <location>
        <begin position="1"/>
        <end position="51"/>
    </location>
</feature>
<sequence>MAKTAVFGVIHLAIAFSVTYALTGNVWAASAVTLVEPAVNMVAHYFFDKWWGDPAVAARFQAWAARVGWRQGQGGEDARAPVVVA</sequence>
<dbReference type="Proteomes" id="UP001336250">
    <property type="component" value="Unassembled WGS sequence"/>
</dbReference>
<dbReference type="AlphaFoldDB" id="A0AAW9QP82"/>
<organism evidence="2 3">
    <name type="scientific">Aquincola agrisoli</name>
    <dbReference type="NCBI Taxonomy" id="3119538"/>
    <lineage>
        <taxon>Bacteria</taxon>
        <taxon>Pseudomonadati</taxon>
        <taxon>Pseudomonadota</taxon>
        <taxon>Betaproteobacteria</taxon>
        <taxon>Burkholderiales</taxon>
        <taxon>Sphaerotilaceae</taxon>
        <taxon>Aquincola</taxon>
    </lineage>
</organism>
<dbReference type="RefSeq" id="WP_332292383.1">
    <property type="nucleotide sequence ID" value="NZ_JAZIBG010000049.1"/>
</dbReference>
<comment type="caution">
    <text evidence="2">The sequence shown here is derived from an EMBL/GenBank/DDBJ whole genome shotgun (WGS) entry which is preliminary data.</text>
</comment>
<reference evidence="2 3" key="1">
    <citation type="submission" date="2024-02" db="EMBL/GenBank/DDBJ databases">
        <title>Genome sequence of Aquincola sp. MAHUQ-54.</title>
        <authorList>
            <person name="Huq M.A."/>
        </authorList>
    </citation>
    <scope>NUCLEOTIDE SEQUENCE [LARGE SCALE GENOMIC DNA]</scope>
    <source>
        <strain evidence="2 3">MAHUQ-54</strain>
    </source>
</reference>
<dbReference type="EMBL" id="JAZIBG010000049">
    <property type="protein sequence ID" value="MEF7616790.1"/>
    <property type="molecule type" value="Genomic_DNA"/>
</dbReference>
<evidence type="ECO:0000313" key="3">
    <source>
        <dbReference type="Proteomes" id="UP001336250"/>
    </source>
</evidence>
<evidence type="ECO:0000313" key="2">
    <source>
        <dbReference type="EMBL" id="MEF7616790.1"/>
    </source>
</evidence>
<proteinExistence type="predicted"/>
<dbReference type="InterPro" id="IPR018638">
    <property type="entry name" value="DUF2061_membrane"/>
</dbReference>
<protein>
    <submittedName>
        <fullName evidence="2">DUF2061 domain-containing protein</fullName>
    </submittedName>
</protein>
<accession>A0AAW9QP82</accession>
<evidence type="ECO:0000259" key="1">
    <source>
        <dbReference type="Pfam" id="PF09834"/>
    </source>
</evidence>